<evidence type="ECO:0000259" key="7">
    <source>
        <dbReference type="Pfam" id="PF04316"/>
    </source>
</evidence>
<dbReference type="EMBL" id="LGTC01000001">
    <property type="protein sequence ID" value="KNY28630.1"/>
    <property type="molecule type" value="Genomic_DNA"/>
</dbReference>
<dbReference type="OrthoDB" id="2112849at2"/>
<comment type="similarity">
    <text evidence="1">Belongs to the FlgM family.</text>
</comment>
<keyword evidence="8" id="KW-0966">Cell projection</keyword>
<comment type="caution">
    <text evidence="8">The sequence shown here is derived from an EMBL/GenBank/DDBJ whole genome shotgun (WGS) entry which is preliminary data.</text>
</comment>
<proteinExistence type="inferred from homology"/>
<dbReference type="GO" id="GO:0044781">
    <property type="term" value="P:bacterial-type flagellum organization"/>
    <property type="evidence" value="ECO:0007669"/>
    <property type="project" value="UniProtKB-KW"/>
</dbReference>
<dbReference type="GO" id="GO:0045892">
    <property type="term" value="P:negative regulation of DNA-templated transcription"/>
    <property type="evidence" value="ECO:0007669"/>
    <property type="project" value="InterPro"/>
</dbReference>
<dbReference type="InterPro" id="IPR007412">
    <property type="entry name" value="FlgM"/>
</dbReference>
<keyword evidence="8" id="KW-0969">Cilium</keyword>
<dbReference type="SUPFAM" id="SSF101498">
    <property type="entry name" value="Anti-sigma factor FlgM"/>
    <property type="match status" value="1"/>
</dbReference>
<keyword evidence="3" id="KW-0678">Repressor</keyword>
<dbReference type="Proteomes" id="UP000036923">
    <property type="component" value="Unassembled WGS sequence"/>
</dbReference>
<gene>
    <name evidence="8" type="ORF">Bccel_3904</name>
</gene>
<keyword evidence="9" id="KW-1185">Reference proteome</keyword>
<accession>A0A0L6JSC5</accession>
<dbReference type="NCBIfam" id="TIGR03824">
    <property type="entry name" value="FlgM_jcvi"/>
    <property type="match status" value="1"/>
</dbReference>
<evidence type="ECO:0000256" key="2">
    <source>
        <dbReference type="ARBA" id="ARBA00017823"/>
    </source>
</evidence>
<keyword evidence="6" id="KW-0804">Transcription</keyword>
<dbReference type="InterPro" id="IPR035890">
    <property type="entry name" value="Anti-sigma-28_factor_FlgM_sf"/>
</dbReference>
<name>A0A0L6JSC5_9FIRM</name>
<keyword evidence="4" id="KW-1005">Bacterial flagellum biogenesis</keyword>
<evidence type="ECO:0000256" key="3">
    <source>
        <dbReference type="ARBA" id="ARBA00022491"/>
    </source>
</evidence>
<keyword evidence="5" id="KW-0805">Transcription regulation</keyword>
<dbReference type="AlphaFoldDB" id="A0A0L6JSC5"/>
<keyword evidence="8" id="KW-0282">Flagellum</keyword>
<evidence type="ECO:0000313" key="9">
    <source>
        <dbReference type="Proteomes" id="UP000036923"/>
    </source>
</evidence>
<evidence type="ECO:0000256" key="6">
    <source>
        <dbReference type="ARBA" id="ARBA00023163"/>
    </source>
</evidence>
<feature type="domain" description="Anti-sigma-28 factor FlgM C-terminal" evidence="7">
    <location>
        <begin position="34"/>
        <end position="88"/>
    </location>
</feature>
<reference evidence="9" key="1">
    <citation type="submission" date="2015-07" db="EMBL/GenBank/DDBJ databases">
        <title>Near-Complete Genome Sequence of the Cellulolytic Bacterium Bacteroides (Pseudobacteroides) cellulosolvens ATCC 35603.</title>
        <authorList>
            <person name="Dassa B."/>
            <person name="Utturkar S.M."/>
            <person name="Klingeman D.M."/>
            <person name="Hurt R.A."/>
            <person name="Keller M."/>
            <person name="Xu J."/>
            <person name="Reddy Y.H.K."/>
            <person name="Borovok I."/>
            <person name="Grinberg I.R."/>
            <person name="Lamed R."/>
            <person name="Zhivin O."/>
            <person name="Bayer E.A."/>
            <person name="Brown S.D."/>
        </authorList>
    </citation>
    <scope>NUCLEOTIDE SEQUENCE [LARGE SCALE GENOMIC DNA]</scope>
    <source>
        <strain evidence="9">DSM 2933</strain>
    </source>
</reference>
<sequence>MRINGDVSKVSGIYSKNKNVGKVDKTESTTTKKDIISISNQAKDFQTAMKTLKDIPDIRHDKVSGIQDKYDKGEYNISSNDLADKLINSIKNKNE</sequence>
<dbReference type="InterPro" id="IPR031316">
    <property type="entry name" value="FlgM_C"/>
</dbReference>
<evidence type="ECO:0000256" key="4">
    <source>
        <dbReference type="ARBA" id="ARBA00022795"/>
    </source>
</evidence>
<evidence type="ECO:0000256" key="1">
    <source>
        <dbReference type="ARBA" id="ARBA00005322"/>
    </source>
</evidence>
<dbReference type="RefSeq" id="WP_036936580.1">
    <property type="nucleotide sequence ID" value="NZ_JQKC01000002.1"/>
</dbReference>
<protein>
    <recommendedName>
        <fullName evidence="2">Negative regulator of flagellin synthesis</fullName>
    </recommendedName>
</protein>
<dbReference type="eggNOG" id="COG2747">
    <property type="taxonomic scope" value="Bacteria"/>
</dbReference>
<dbReference type="PATRIC" id="fig|398512.5.peg.4084"/>
<organism evidence="8 9">
    <name type="scientific">Pseudobacteroides cellulosolvens ATCC 35603 = DSM 2933</name>
    <dbReference type="NCBI Taxonomy" id="398512"/>
    <lineage>
        <taxon>Bacteria</taxon>
        <taxon>Bacillati</taxon>
        <taxon>Bacillota</taxon>
        <taxon>Clostridia</taxon>
        <taxon>Eubacteriales</taxon>
        <taxon>Oscillospiraceae</taxon>
        <taxon>Pseudobacteroides</taxon>
    </lineage>
</organism>
<dbReference type="Pfam" id="PF04316">
    <property type="entry name" value="FlgM"/>
    <property type="match status" value="1"/>
</dbReference>
<dbReference type="STRING" id="398512.Bccel_3904"/>
<evidence type="ECO:0000313" key="8">
    <source>
        <dbReference type="EMBL" id="KNY28630.1"/>
    </source>
</evidence>
<evidence type="ECO:0000256" key="5">
    <source>
        <dbReference type="ARBA" id="ARBA00023015"/>
    </source>
</evidence>